<accession>C5FI90</accession>
<dbReference type="GeneID" id="9229006"/>
<dbReference type="PANTHER" id="PTHR36182">
    <property type="entry name" value="PROTEIN, PUTATIVE (AFU_ORTHOLOGUE AFUA_6G10930)-RELATED"/>
    <property type="match status" value="1"/>
</dbReference>
<dbReference type="RefSeq" id="XP_002848955.1">
    <property type="nucleotide sequence ID" value="XM_002848909.1"/>
</dbReference>
<reference evidence="4" key="1">
    <citation type="journal article" date="2012" name="MBio">
        <title>Comparative genome analysis of Trichophyton rubrum and related dermatophytes reveals candidate genes involved in infection.</title>
        <authorList>
            <person name="Martinez D.A."/>
            <person name="Oliver B.G."/>
            <person name="Graeser Y."/>
            <person name="Goldberg J.M."/>
            <person name="Li W."/>
            <person name="Martinez-Rossi N.M."/>
            <person name="Monod M."/>
            <person name="Shelest E."/>
            <person name="Barton R.C."/>
            <person name="Birch E."/>
            <person name="Brakhage A.A."/>
            <person name="Chen Z."/>
            <person name="Gurr S.J."/>
            <person name="Heiman D."/>
            <person name="Heitman J."/>
            <person name="Kosti I."/>
            <person name="Rossi A."/>
            <person name="Saif S."/>
            <person name="Samalova M."/>
            <person name="Saunders C.W."/>
            <person name="Shea T."/>
            <person name="Summerbell R.C."/>
            <person name="Xu J."/>
            <person name="Young S."/>
            <person name="Zeng Q."/>
            <person name="Birren B.W."/>
            <person name="Cuomo C.A."/>
            <person name="White T.C."/>
        </authorList>
    </citation>
    <scope>NUCLEOTIDE SEQUENCE [LARGE SCALE GENOMIC DNA]</scope>
    <source>
        <strain evidence="4">ATCC MYA-4605 / CBS 113480</strain>
    </source>
</reference>
<name>C5FI90_ARTOC</name>
<dbReference type="AlphaFoldDB" id="C5FI90"/>
<sequence length="414" mass="43149">MVYSKALVAAAATFMGLANAHMIMESPVPFNPQNLDSSPLLRSGGDYPCKFTQNKETGGSYLPGEFDSSKNQFAIGEKIPLTFRGSAVHGGGSCQVSLTTDKSPTKNSEFKVIHSILGGCPANVDGNLPEDPNGHGASKFEFQIPPSIAPGEYTLAWTWFNRIGNREMYMNCAPIKVTGGSKKRWEPTPKRDPRSLTPLSKRADMPNIFIANIEIPSQPYCQTAEGMDVMFPDSGESVEKAGMPNRLQKQGTDVCANMGGSSPKAGSGDSGSGNGGSGGDKGGSPTSAPSTPAQTEAPSQTTSYAAVPSGTAPAGDSGPGNGGIFLPAPNTNPTAPTVPAPTGTGMPTPPSNGTHAGPCTEEGQWSCSGSKYQRCASGQWTVSMDLPSGVTCESLPGKRAPMHRRRGHNLPRRA</sequence>
<dbReference type="Proteomes" id="UP000002035">
    <property type="component" value="Unassembled WGS sequence"/>
</dbReference>
<feature type="region of interest" description="Disordered" evidence="1">
    <location>
        <begin position="251"/>
        <end position="367"/>
    </location>
</feature>
<feature type="compositionally biased region" description="Polar residues" evidence="1">
    <location>
        <begin position="285"/>
        <end position="304"/>
    </location>
</feature>
<dbReference type="eggNOG" id="ENOG502S005">
    <property type="taxonomic scope" value="Eukaryota"/>
</dbReference>
<evidence type="ECO:0000256" key="2">
    <source>
        <dbReference type="SAM" id="SignalP"/>
    </source>
</evidence>
<feature type="compositionally biased region" description="Gly residues" evidence="1">
    <location>
        <begin position="268"/>
        <end position="282"/>
    </location>
</feature>
<dbReference type="HOGENOM" id="CLU_032571_1_0_1"/>
<protein>
    <recommendedName>
        <fullName evidence="5">Endoglucanase</fullName>
    </recommendedName>
</protein>
<dbReference type="PANTHER" id="PTHR36182:SF2">
    <property type="entry name" value="LYTIC POLYSACCHARIDE MONOOXYGENASE"/>
    <property type="match status" value="1"/>
</dbReference>
<evidence type="ECO:0008006" key="5">
    <source>
        <dbReference type="Google" id="ProtNLM"/>
    </source>
</evidence>
<dbReference type="Gene3D" id="2.70.50.70">
    <property type="match status" value="1"/>
</dbReference>
<dbReference type="OrthoDB" id="2342176at2759"/>
<evidence type="ECO:0000256" key="1">
    <source>
        <dbReference type="SAM" id="MobiDB-lite"/>
    </source>
</evidence>
<gene>
    <name evidence="3" type="ORF">MCYG_01889</name>
</gene>
<organism evidence="3 4">
    <name type="scientific">Arthroderma otae (strain ATCC MYA-4605 / CBS 113480)</name>
    <name type="common">Microsporum canis</name>
    <dbReference type="NCBI Taxonomy" id="554155"/>
    <lineage>
        <taxon>Eukaryota</taxon>
        <taxon>Fungi</taxon>
        <taxon>Dikarya</taxon>
        <taxon>Ascomycota</taxon>
        <taxon>Pezizomycotina</taxon>
        <taxon>Eurotiomycetes</taxon>
        <taxon>Eurotiomycetidae</taxon>
        <taxon>Onygenales</taxon>
        <taxon>Arthrodermataceae</taxon>
        <taxon>Microsporum</taxon>
    </lineage>
</organism>
<dbReference type="STRING" id="554155.C5FI90"/>
<keyword evidence="2" id="KW-0732">Signal</keyword>
<feature type="compositionally biased region" description="Basic residues" evidence="1">
    <location>
        <begin position="400"/>
        <end position="414"/>
    </location>
</feature>
<dbReference type="EMBL" id="DS995702">
    <property type="protein sequence ID" value="EEQ29070.1"/>
    <property type="molecule type" value="Genomic_DNA"/>
</dbReference>
<feature type="compositionally biased region" description="Low complexity" evidence="1">
    <location>
        <begin position="327"/>
        <end position="354"/>
    </location>
</feature>
<feature type="signal peptide" evidence="2">
    <location>
        <begin position="1"/>
        <end position="20"/>
    </location>
</feature>
<keyword evidence="4" id="KW-1185">Reference proteome</keyword>
<feature type="region of interest" description="Disordered" evidence="1">
    <location>
        <begin position="393"/>
        <end position="414"/>
    </location>
</feature>
<feature type="chain" id="PRO_5002950203" description="Endoglucanase" evidence="2">
    <location>
        <begin position="21"/>
        <end position="414"/>
    </location>
</feature>
<dbReference type="VEuPathDB" id="FungiDB:MCYG_01889"/>
<proteinExistence type="predicted"/>
<dbReference type="OMA" id="LTVAWTW"/>
<feature type="region of interest" description="Disordered" evidence="1">
    <location>
        <begin position="179"/>
        <end position="200"/>
    </location>
</feature>
<evidence type="ECO:0000313" key="3">
    <source>
        <dbReference type="EMBL" id="EEQ29070.1"/>
    </source>
</evidence>
<feature type="compositionally biased region" description="Basic and acidic residues" evidence="1">
    <location>
        <begin position="183"/>
        <end position="194"/>
    </location>
</feature>
<evidence type="ECO:0000313" key="4">
    <source>
        <dbReference type="Proteomes" id="UP000002035"/>
    </source>
</evidence>